<feature type="transmembrane region" description="Helical" evidence="1">
    <location>
        <begin position="12"/>
        <end position="33"/>
    </location>
</feature>
<dbReference type="EMBL" id="HBGN01001639">
    <property type="protein sequence ID" value="CAD9314691.1"/>
    <property type="molecule type" value="Transcribed_RNA"/>
</dbReference>
<keyword evidence="1" id="KW-1133">Transmembrane helix</keyword>
<keyword evidence="1" id="KW-0812">Transmembrane</keyword>
<gene>
    <name evidence="2" type="ORF">DBRI1063_LOCUS1097</name>
</gene>
<keyword evidence="1" id="KW-0472">Membrane</keyword>
<accession>A0A7S1VZG9</accession>
<dbReference type="SUPFAM" id="SSF56300">
    <property type="entry name" value="Metallo-dependent phosphatases"/>
    <property type="match status" value="1"/>
</dbReference>
<dbReference type="PANTHER" id="PTHR42254:SF1">
    <property type="entry name" value="CALCINEURIN-LIKE PHOSPHOESTERASE DOMAIN-CONTAINING PROTEIN"/>
    <property type="match status" value="1"/>
</dbReference>
<proteinExistence type="predicted"/>
<protein>
    <recommendedName>
        <fullName evidence="3">Calcineurin-like phosphoesterase domain-containing protein</fullName>
    </recommendedName>
</protein>
<dbReference type="Gene3D" id="3.60.21.10">
    <property type="match status" value="1"/>
</dbReference>
<dbReference type="InterPro" id="IPR029052">
    <property type="entry name" value="Metallo-depent_PP-like"/>
</dbReference>
<name>A0A7S1VZG9_9STRA</name>
<dbReference type="AlphaFoldDB" id="A0A7S1VZG9"/>
<evidence type="ECO:0000256" key="1">
    <source>
        <dbReference type="SAM" id="Phobius"/>
    </source>
</evidence>
<evidence type="ECO:0000313" key="2">
    <source>
        <dbReference type="EMBL" id="CAD9314691.1"/>
    </source>
</evidence>
<dbReference type="PANTHER" id="PTHR42254">
    <property type="entry name" value="METALLOPHOS DOMAIN-CONTAINING PROTEIN"/>
    <property type="match status" value="1"/>
</dbReference>
<sequence length="604" mass="68305">MAIILSRCDNIFFWGVVLFLASLPSGGISFHFAKHQLVTARRRSRNHFSRSCKRTATPFMTQQHAHIAKPTKNNDSSSSFRLGYVTDVEGNLDYFLNYVKQSQVLIIQTMTRDEANNILSFTLSLASEKKEDCYFVYGGDAVDKGPGDIRLVRALVDLKRRYPQRVFLLVGNRDLNKLRLTAELSQEDMNREVKDIPQPHWDPKAPSLKEYLENIVQQKQQKDKDNTATTPSFSSSVDALNTRVHRLNYMLQHTLGCPNTFEYRRQELAILRNKGKKEITDDEVVDNFLSEIGERGSLFQYLQCANVAVVIGNTLFCHGAVDQNTMKFVPHLQNTKFENPMSKPPPAKLADTVEEWVASLNDFLREGLQDYVKRPHWNGERTSRGGESLMALQNRSAMWGRSIVSNCYGDGGCITTIHATKLRNDPKRLEMERINPLVFEKVSSDPKDPIVSKWLSNCGIQRVIVGHKPTGDCPAVLSSSYSGVEIVSGDTSFSDVSAPDKRGLAVGIVEVVGFSSVDNQLHLRGTLSNGNSYNSKFYRLHSGNKVDESTGDPFLGRHIQPDDDGDDDWWIKVKTEDGHYCLTRGKGRFVEYRHIEKSELLNRF</sequence>
<organism evidence="2">
    <name type="scientific">Ditylum brightwellii</name>
    <dbReference type="NCBI Taxonomy" id="49249"/>
    <lineage>
        <taxon>Eukaryota</taxon>
        <taxon>Sar</taxon>
        <taxon>Stramenopiles</taxon>
        <taxon>Ochrophyta</taxon>
        <taxon>Bacillariophyta</taxon>
        <taxon>Mediophyceae</taxon>
        <taxon>Lithodesmiophycidae</taxon>
        <taxon>Lithodesmiales</taxon>
        <taxon>Lithodesmiaceae</taxon>
        <taxon>Ditylum</taxon>
    </lineage>
</organism>
<reference evidence="2" key="1">
    <citation type="submission" date="2021-01" db="EMBL/GenBank/DDBJ databases">
        <authorList>
            <person name="Corre E."/>
            <person name="Pelletier E."/>
            <person name="Niang G."/>
            <person name="Scheremetjew M."/>
            <person name="Finn R."/>
            <person name="Kale V."/>
            <person name="Holt S."/>
            <person name="Cochrane G."/>
            <person name="Meng A."/>
            <person name="Brown T."/>
            <person name="Cohen L."/>
        </authorList>
    </citation>
    <scope>NUCLEOTIDE SEQUENCE</scope>
    <source>
        <strain evidence="2">Pop2</strain>
    </source>
</reference>
<evidence type="ECO:0008006" key="3">
    <source>
        <dbReference type="Google" id="ProtNLM"/>
    </source>
</evidence>